<dbReference type="OrthoDB" id="202840at2759"/>
<evidence type="ECO:0000259" key="1">
    <source>
        <dbReference type="PROSITE" id="PS50404"/>
    </source>
</evidence>
<dbReference type="AlphaFoldDB" id="A0A2U1MVR1"/>
<gene>
    <name evidence="2" type="ORF">CTI12_AA336820</name>
</gene>
<dbReference type="SUPFAM" id="SSF52833">
    <property type="entry name" value="Thioredoxin-like"/>
    <property type="match status" value="1"/>
</dbReference>
<keyword evidence="2" id="KW-0808">Transferase</keyword>
<dbReference type="GO" id="GO:0016740">
    <property type="term" value="F:transferase activity"/>
    <property type="evidence" value="ECO:0007669"/>
    <property type="project" value="UniProtKB-KW"/>
</dbReference>
<comment type="caution">
    <text evidence="2">The sequence shown here is derived from an EMBL/GenBank/DDBJ whole genome shotgun (WGS) entry which is preliminary data.</text>
</comment>
<keyword evidence="3" id="KW-1185">Reference proteome</keyword>
<dbReference type="STRING" id="35608.A0A2U1MVR1"/>
<evidence type="ECO:0000313" key="3">
    <source>
        <dbReference type="Proteomes" id="UP000245207"/>
    </source>
</evidence>
<proteinExistence type="predicted"/>
<reference evidence="2 3" key="1">
    <citation type="journal article" date="2018" name="Mol. Plant">
        <title>The genome of Artemisia annua provides insight into the evolution of Asteraceae family and artemisinin biosynthesis.</title>
        <authorList>
            <person name="Shen Q."/>
            <person name="Zhang L."/>
            <person name="Liao Z."/>
            <person name="Wang S."/>
            <person name="Yan T."/>
            <person name="Shi P."/>
            <person name="Liu M."/>
            <person name="Fu X."/>
            <person name="Pan Q."/>
            <person name="Wang Y."/>
            <person name="Lv Z."/>
            <person name="Lu X."/>
            <person name="Zhang F."/>
            <person name="Jiang W."/>
            <person name="Ma Y."/>
            <person name="Chen M."/>
            <person name="Hao X."/>
            <person name="Li L."/>
            <person name="Tang Y."/>
            <person name="Lv G."/>
            <person name="Zhou Y."/>
            <person name="Sun X."/>
            <person name="Brodelius P.E."/>
            <person name="Rose J.K.C."/>
            <person name="Tang K."/>
        </authorList>
    </citation>
    <scope>NUCLEOTIDE SEQUENCE [LARGE SCALE GENOMIC DNA]</scope>
    <source>
        <strain evidence="3">cv. Huhao1</strain>
        <tissue evidence="2">Leaf</tissue>
    </source>
</reference>
<protein>
    <submittedName>
        <fullName evidence="2">Glutathione S-transferase/chloride channel, C-terminal</fullName>
    </submittedName>
</protein>
<dbReference type="EMBL" id="PKPP01004242">
    <property type="protein sequence ID" value="PWA65365.1"/>
    <property type="molecule type" value="Genomic_DNA"/>
</dbReference>
<dbReference type="PROSITE" id="PS50404">
    <property type="entry name" value="GST_NTER"/>
    <property type="match status" value="1"/>
</dbReference>
<dbReference type="Pfam" id="PF02798">
    <property type="entry name" value="GST_N"/>
    <property type="match status" value="1"/>
</dbReference>
<dbReference type="InterPro" id="IPR036249">
    <property type="entry name" value="Thioredoxin-like_sf"/>
</dbReference>
<dbReference type="Gene3D" id="3.40.30.10">
    <property type="entry name" value="Glutaredoxin"/>
    <property type="match status" value="1"/>
</dbReference>
<feature type="domain" description="GST N-terminal" evidence="1">
    <location>
        <begin position="11"/>
        <end position="61"/>
    </location>
</feature>
<dbReference type="InterPro" id="IPR004045">
    <property type="entry name" value="Glutathione_S-Trfase_N"/>
</dbReference>
<organism evidence="2 3">
    <name type="scientific">Artemisia annua</name>
    <name type="common">Sweet wormwood</name>
    <dbReference type="NCBI Taxonomy" id="35608"/>
    <lineage>
        <taxon>Eukaryota</taxon>
        <taxon>Viridiplantae</taxon>
        <taxon>Streptophyta</taxon>
        <taxon>Embryophyta</taxon>
        <taxon>Tracheophyta</taxon>
        <taxon>Spermatophyta</taxon>
        <taxon>Magnoliopsida</taxon>
        <taxon>eudicotyledons</taxon>
        <taxon>Gunneridae</taxon>
        <taxon>Pentapetalae</taxon>
        <taxon>asterids</taxon>
        <taxon>campanulids</taxon>
        <taxon>Asterales</taxon>
        <taxon>Asteraceae</taxon>
        <taxon>Asteroideae</taxon>
        <taxon>Anthemideae</taxon>
        <taxon>Artemisiinae</taxon>
        <taxon>Artemisia</taxon>
    </lineage>
</organism>
<dbReference type="Proteomes" id="UP000245207">
    <property type="component" value="Unassembled WGS sequence"/>
</dbReference>
<sequence length="61" mass="6811">MSSAAMEQGSHTMKLYSSFMSSCSCRVRLALNMKGLKYECINVTPLGDPGEITENNMHFDF</sequence>
<accession>A0A2U1MVR1</accession>
<evidence type="ECO:0000313" key="2">
    <source>
        <dbReference type="EMBL" id="PWA65365.1"/>
    </source>
</evidence>
<name>A0A2U1MVR1_ARTAN</name>